<sequence>MSAQGLHWFVIPLCLLISVLRVTSLQCFHCSSSAPGSKCETGVKEFAKYNNSKFAQNCSDYSFKGKVFCAIETKHVNVSTSNGLFCYSCEGSQPFSKCESDIREYRRGMDSKFAVNCSKYSHMKEPYCGIERYMKNGEIFSIIRDCNQQQFSFNTGLNKYKIFQYLNPSKNTTLCTISSWSLICVTVCDTEMCNAPSKGHQPTSVTGLWFLTIPLSTTISWFF</sequence>
<organism evidence="2 3">
    <name type="scientific">Octopus sinensis</name>
    <name type="common">East Asian common octopus</name>
    <dbReference type="NCBI Taxonomy" id="2607531"/>
    <lineage>
        <taxon>Eukaryota</taxon>
        <taxon>Metazoa</taxon>
        <taxon>Spiralia</taxon>
        <taxon>Lophotrochozoa</taxon>
        <taxon>Mollusca</taxon>
        <taxon>Cephalopoda</taxon>
        <taxon>Coleoidea</taxon>
        <taxon>Octopodiformes</taxon>
        <taxon>Octopoda</taxon>
        <taxon>Incirrata</taxon>
        <taxon>Octopodidae</taxon>
        <taxon>Octopus</taxon>
    </lineage>
</organism>
<dbReference type="AlphaFoldDB" id="A0A7E6FPW3"/>
<evidence type="ECO:0000313" key="2">
    <source>
        <dbReference type="Proteomes" id="UP000515154"/>
    </source>
</evidence>
<proteinExistence type="predicted"/>
<feature type="chain" id="PRO_5028932319" evidence="1">
    <location>
        <begin position="25"/>
        <end position="223"/>
    </location>
</feature>
<dbReference type="Proteomes" id="UP000515154">
    <property type="component" value="Linkage group LG26"/>
</dbReference>
<reference evidence="3" key="1">
    <citation type="submission" date="2025-08" db="UniProtKB">
        <authorList>
            <consortium name="RefSeq"/>
        </authorList>
    </citation>
    <scope>IDENTIFICATION</scope>
</reference>
<name>A0A7E6FPW3_9MOLL</name>
<evidence type="ECO:0000313" key="3">
    <source>
        <dbReference type="RefSeq" id="XP_036369731.1"/>
    </source>
</evidence>
<keyword evidence="2" id="KW-1185">Reference proteome</keyword>
<accession>A0A7E6FPW3</accession>
<dbReference type="RefSeq" id="XP_036369731.1">
    <property type="nucleotide sequence ID" value="XM_036513838.1"/>
</dbReference>
<keyword evidence="1" id="KW-0732">Signal</keyword>
<protein>
    <submittedName>
        <fullName evidence="3">Uncharacterized protein LOC115224789 isoform X2</fullName>
    </submittedName>
</protein>
<feature type="signal peptide" evidence="1">
    <location>
        <begin position="1"/>
        <end position="24"/>
    </location>
</feature>
<evidence type="ECO:0000256" key="1">
    <source>
        <dbReference type="SAM" id="SignalP"/>
    </source>
</evidence>
<gene>
    <name evidence="3" type="primary">LOC115224789</name>
</gene>